<feature type="transmembrane region" description="Helical" evidence="1">
    <location>
        <begin position="68"/>
        <end position="86"/>
    </location>
</feature>
<dbReference type="EMBL" id="CAFBLJ010000019">
    <property type="protein sequence ID" value="CAB4862404.1"/>
    <property type="molecule type" value="Genomic_DNA"/>
</dbReference>
<keyword evidence="1" id="KW-1133">Transmembrane helix</keyword>
<accession>A0A6J7D0J1</accession>
<sequence>MFVSLRLNIALAGRHDRDGVVPDGVVYHRLLIRTFGKYLAVAIAAMVGLFSAALLVGSTSAIRGIPGFILAIIAIPTLPLFGVPVMGGTVRWLLAIVSSAALWAFVGRLAAQRSTSQTISSWPEWRREWTRLSIGVWVGAMFGLGVAAIALGVNPFSI</sequence>
<feature type="transmembrane region" description="Helical" evidence="1">
    <location>
        <begin position="38"/>
        <end position="56"/>
    </location>
</feature>
<reference evidence="2" key="1">
    <citation type="submission" date="2020-05" db="EMBL/GenBank/DDBJ databases">
        <authorList>
            <person name="Chiriac C."/>
            <person name="Salcher M."/>
            <person name="Ghai R."/>
            <person name="Kavagutti S V."/>
        </authorList>
    </citation>
    <scope>NUCLEOTIDE SEQUENCE</scope>
</reference>
<gene>
    <name evidence="2" type="ORF">UFOPK3304_00530</name>
</gene>
<feature type="transmembrane region" description="Helical" evidence="1">
    <location>
        <begin position="92"/>
        <end position="111"/>
    </location>
</feature>
<organism evidence="2">
    <name type="scientific">freshwater metagenome</name>
    <dbReference type="NCBI Taxonomy" id="449393"/>
    <lineage>
        <taxon>unclassified sequences</taxon>
        <taxon>metagenomes</taxon>
        <taxon>ecological metagenomes</taxon>
    </lineage>
</organism>
<keyword evidence="1" id="KW-0472">Membrane</keyword>
<evidence type="ECO:0000256" key="1">
    <source>
        <dbReference type="SAM" id="Phobius"/>
    </source>
</evidence>
<keyword evidence="1" id="KW-0812">Transmembrane</keyword>
<feature type="transmembrane region" description="Helical" evidence="1">
    <location>
        <begin position="132"/>
        <end position="153"/>
    </location>
</feature>
<proteinExistence type="predicted"/>
<name>A0A6J7D0J1_9ZZZZ</name>
<evidence type="ECO:0000313" key="2">
    <source>
        <dbReference type="EMBL" id="CAB4862404.1"/>
    </source>
</evidence>
<protein>
    <submittedName>
        <fullName evidence="2">Unannotated protein</fullName>
    </submittedName>
</protein>
<dbReference type="AlphaFoldDB" id="A0A6J7D0J1"/>